<protein>
    <submittedName>
        <fullName evidence="2">Uncharacterized protein</fullName>
    </submittedName>
</protein>
<reference evidence="2 3" key="1">
    <citation type="submission" date="2022-12" db="EMBL/GenBank/DDBJ databases">
        <title>Chromosome-scale assembly of the Ensete ventricosum genome.</title>
        <authorList>
            <person name="Dussert Y."/>
            <person name="Stocks J."/>
            <person name="Wendawek A."/>
            <person name="Woldeyes F."/>
            <person name="Nichols R.A."/>
            <person name="Borrell J.S."/>
        </authorList>
    </citation>
    <scope>NUCLEOTIDE SEQUENCE [LARGE SCALE GENOMIC DNA]</scope>
    <source>
        <strain evidence="3">cv. Maze</strain>
        <tissue evidence="2">Seeds</tissue>
    </source>
</reference>
<dbReference type="Proteomes" id="UP001222027">
    <property type="component" value="Unassembled WGS sequence"/>
</dbReference>
<comment type="caution">
    <text evidence="2">The sequence shown here is derived from an EMBL/GenBank/DDBJ whole genome shotgun (WGS) entry which is preliminary data.</text>
</comment>
<evidence type="ECO:0000313" key="3">
    <source>
        <dbReference type="Proteomes" id="UP001222027"/>
    </source>
</evidence>
<accession>A0AAV8QCQ7</accession>
<organism evidence="2 3">
    <name type="scientific">Ensete ventricosum</name>
    <name type="common">Abyssinian banana</name>
    <name type="synonym">Musa ensete</name>
    <dbReference type="NCBI Taxonomy" id="4639"/>
    <lineage>
        <taxon>Eukaryota</taxon>
        <taxon>Viridiplantae</taxon>
        <taxon>Streptophyta</taxon>
        <taxon>Embryophyta</taxon>
        <taxon>Tracheophyta</taxon>
        <taxon>Spermatophyta</taxon>
        <taxon>Magnoliopsida</taxon>
        <taxon>Liliopsida</taxon>
        <taxon>Zingiberales</taxon>
        <taxon>Musaceae</taxon>
        <taxon>Ensete</taxon>
    </lineage>
</organism>
<proteinExistence type="predicted"/>
<name>A0AAV8QCQ7_ENSVE</name>
<evidence type="ECO:0000313" key="2">
    <source>
        <dbReference type="EMBL" id="KAJ8471133.1"/>
    </source>
</evidence>
<keyword evidence="3" id="KW-1185">Reference proteome</keyword>
<gene>
    <name evidence="2" type="ORF">OPV22_025476</name>
</gene>
<evidence type="ECO:0000256" key="1">
    <source>
        <dbReference type="SAM" id="MobiDB-lite"/>
    </source>
</evidence>
<feature type="region of interest" description="Disordered" evidence="1">
    <location>
        <begin position="58"/>
        <end position="85"/>
    </location>
</feature>
<dbReference type="AlphaFoldDB" id="A0AAV8QCQ7"/>
<sequence>MRGVVTTRGDATLTTPPSTRRVLLRSARLSLTWTGQPPSSDATRRSWVSAAQAEAASGIPCGKLSGSGSLAEPGPSLAVQPDHGPGFSMPVTLPFALHVSRHPETWLKRSIKSALLQNFG</sequence>
<dbReference type="EMBL" id="JAQQAF010000007">
    <property type="protein sequence ID" value="KAJ8471133.1"/>
    <property type="molecule type" value="Genomic_DNA"/>
</dbReference>